<gene>
    <name evidence="8" type="ORF">CJ255_14260</name>
</gene>
<evidence type="ECO:0000256" key="4">
    <source>
        <dbReference type="ARBA" id="ARBA00022989"/>
    </source>
</evidence>
<dbReference type="GO" id="GO:0071281">
    <property type="term" value="P:cellular response to iron ion"/>
    <property type="evidence" value="ECO:0007669"/>
    <property type="project" value="UniProtKB-ARBA"/>
</dbReference>
<feature type="transmembrane region" description="Helical" evidence="7">
    <location>
        <begin position="178"/>
        <end position="211"/>
    </location>
</feature>
<evidence type="ECO:0000313" key="8">
    <source>
        <dbReference type="EMBL" id="PDW02390.1"/>
    </source>
</evidence>
<dbReference type="Pfam" id="PF00950">
    <property type="entry name" value="ABC-3"/>
    <property type="match status" value="1"/>
</dbReference>
<dbReference type="Gene3D" id="1.10.3470.10">
    <property type="entry name" value="ABC transporter involved in vitamin B12 uptake, BtuC"/>
    <property type="match status" value="1"/>
</dbReference>
<feature type="transmembrane region" description="Helical" evidence="7">
    <location>
        <begin position="223"/>
        <end position="243"/>
    </location>
</feature>
<dbReference type="InterPro" id="IPR037294">
    <property type="entry name" value="ABC_BtuC-like"/>
</dbReference>
<feature type="transmembrane region" description="Helical" evidence="7">
    <location>
        <begin position="57"/>
        <end position="82"/>
    </location>
</feature>
<keyword evidence="4 7" id="KW-1133">Transmembrane helix</keyword>
<dbReference type="CDD" id="cd06550">
    <property type="entry name" value="TM_ABC_iron-siderophores_like"/>
    <property type="match status" value="1"/>
</dbReference>
<feature type="transmembrane region" description="Helical" evidence="7">
    <location>
        <begin position="12"/>
        <end position="37"/>
    </location>
</feature>
<name>A0A2A6RHS1_9CHLR</name>
<sequence>MVDWLIEPFSFGFMRTGMAAAALVGVTCAVIGTYVVLRRMAFIGDALAHTVLPGLVVAYMGGWSLFGGALASGLLTAIGIGWVSRRGAVREDTAIGVIFTAMFALGILLMSRLRSFRDLSHVLFGNVLGVRPTDLIQIGIIAAGVLLVLWLLHKELELTSYDPNYAQVIGLKADRLRFLLLILLAFTVVTCIQIVGVILTSALLVTPAAAAGLLTNRLPRMMLLASIFSVCSAAVGLYASYYANVASGAAIVLACTACFGVAWCIHALRTRWVTMSS</sequence>
<dbReference type="Proteomes" id="UP000220527">
    <property type="component" value="Unassembled WGS sequence"/>
</dbReference>
<reference evidence="9" key="1">
    <citation type="submission" date="2017-08" db="EMBL/GenBank/DDBJ databases">
        <authorList>
            <person name="Grouzdev D.S."/>
            <person name="Gaisin V.A."/>
            <person name="Rysina M.S."/>
            <person name="Gorlenko V.M."/>
        </authorList>
    </citation>
    <scope>NUCLEOTIDE SEQUENCE [LARGE SCALE GENOMIC DNA]</scope>
    <source>
        <strain evidence="9">Kir15-3F</strain>
    </source>
</reference>
<keyword evidence="9" id="KW-1185">Reference proteome</keyword>
<dbReference type="FunFam" id="1.10.3470.10:FF:000003">
    <property type="entry name" value="Iron ABC transporter permease SitD"/>
    <property type="match status" value="1"/>
</dbReference>
<evidence type="ECO:0000256" key="1">
    <source>
        <dbReference type="ARBA" id="ARBA00004141"/>
    </source>
</evidence>
<feature type="transmembrane region" description="Helical" evidence="7">
    <location>
        <begin position="94"/>
        <end position="113"/>
    </location>
</feature>
<evidence type="ECO:0000313" key="9">
    <source>
        <dbReference type="Proteomes" id="UP000220527"/>
    </source>
</evidence>
<protein>
    <submittedName>
        <fullName evidence="8">Manganese ABC transporter permease</fullName>
    </submittedName>
</protein>
<feature type="transmembrane region" description="Helical" evidence="7">
    <location>
        <begin position="134"/>
        <end position="153"/>
    </location>
</feature>
<feature type="transmembrane region" description="Helical" evidence="7">
    <location>
        <begin position="249"/>
        <end position="268"/>
    </location>
</feature>
<dbReference type="PANTHER" id="PTHR30477">
    <property type="entry name" value="ABC-TRANSPORTER METAL-BINDING PROTEIN"/>
    <property type="match status" value="1"/>
</dbReference>
<dbReference type="GO" id="GO:0010043">
    <property type="term" value="P:response to zinc ion"/>
    <property type="evidence" value="ECO:0007669"/>
    <property type="project" value="TreeGrafter"/>
</dbReference>
<dbReference type="GO" id="GO:0055085">
    <property type="term" value="P:transmembrane transport"/>
    <property type="evidence" value="ECO:0007669"/>
    <property type="project" value="InterPro"/>
</dbReference>
<comment type="subcellular location">
    <subcellularLocation>
        <location evidence="6">Cell membrane</location>
        <topology evidence="6">Multi-pass membrane protein</topology>
    </subcellularLocation>
    <subcellularLocation>
        <location evidence="1">Membrane</location>
        <topology evidence="1">Multi-pass membrane protein</topology>
    </subcellularLocation>
</comment>
<keyword evidence="3 6" id="KW-0812">Transmembrane</keyword>
<evidence type="ECO:0000256" key="3">
    <source>
        <dbReference type="ARBA" id="ARBA00022692"/>
    </source>
</evidence>
<proteinExistence type="inferred from homology"/>
<organism evidence="8 9">
    <name type="scientific">Candidatus Viridilinea mediisalina</name>
    <dbReference type="NCBI Taxonomy" id="2024553"/>
    <lineage>
        <taxon>Bacteria</taxon>
        <taxon>Bacillati</taxon>
        <taxon>Chloroflexota</taxon>
        <taxon>Chloroflexia</taxon>
        <taxon>Chloroflexales</taxon>
        <taxon>Chloroflexineae</taxon>
        <taxon>Oscillochloridaceae</taxon>
        <taxon>Candidatus Viridilinea</taxon>
    </lineage>
</organism>
<evidence type="ECO:0000256" key="2">
    <source>
        <dbReference type="ARBA" id="ARBA00008034"/>
    </source>
</evidence>
<dbReference type="EMBL" id="NQWI01000070">
    <property type="protein sequence ID" value="PDW02390.1"/>
    <property type="molecule type" value="Genomic_DNA"/>
</dbReference>
<evidence type="ECO:0000256" key="7">
    <source>
        <dbReference type="SAM" id="Phobius"/>
    </source>
</evidence>
<dbReference type="InterPro" id="IPR001626">
    <property type="entry name" value="ABC_TroCD"/>
</dbReference>
<dbReference type="AlphaFoldDB" id="A0A2A6RHS1"/>
<evidence type="ECO:0000256" key="6">
    <source>
        <dbReference type="RuleBase" id="RU003943"/>
    </source>
</evidence>
<dbReference type="OrthoDB" id="9798540at2"/>
<comment type="caution">
    <text evidence="8">The sequence shown here is derived from an EMBL/GenBank/DDBJ whole genome shotgun (WGS) entry which is preliminary data.</text>
</comment>
<evidence type="ECO:0000256" key="5">
    <source>
        <dbReference type="ARBA" id="ARBA00023136"/>
    </source>
</evidence>
<dbReference type="SUPFAM" id="SSF81345">
    <property type="entry name" value="ABC transporter involved in vitamin B12 uptake, BtuC"/>
    <property type="match status" value="1"/>
</dbReference>
<dbReference type="PANTHER" id="PTHR30477:SF13">
    <property type="entry name" value="IRON TRANSPORT SYSTEM MEMBRANE PROTEIN HI_0360-RELATED"/>
    <property type="match status" value="1"/>
</dbReference>
<dbReference type="RefSeq" id="WP_097644774.1">
    <property type="nucleotide sequence ID" value="NZ_NQWI01000070.1"/>
</dbReference>
<comment type="similarity">
    <text evidence="2 6">Belongs to the ABC-3 integral membrane protein family.</text>
</comment>
<keyword evidence="5 7" id="KW-0472">Membrane</keyword>
<accession>A0A2A6RHS1</accession>
<dbReference type="GO" id="GO:0043190">
    <property type="term" value="C:ATP-binding cassette (ABC) transporter complex"/>
    <property type="evidence" value="ECO:0007669"/>
    <property type="project" value="InterPro"/>
</dbReference>
<keyword evidence="6" id="KW-0813">Transport</keyword>